<dbReference type="GO" id="GO:0072344">
    <property type="term" value="P:rescue of stalled ribosome"/>
    <property type="evidence" value="ECO:0007669"/>
    <property type="project" value="UniProtKB-UniRule"/>
</dbReference>
<feature type="binding site" evidence="8">
    <location>
        <position position="91"/>
    </location>
    <ligand>
        <name>tRNA</name>
        <dbReference type="ChEBI" id="CHEBI:17843"/>
    </ligand>
</feature>
<comment type="function">
    <text evidence="8">Catalyzes the release of premature peptidyl moieties from peptidyl-tRNA molecules trapped in stalled 50S ribosomal subunits, and thus maintains levels of free tRNAs and 50S ribosomes.</text>
</comment>
<feature type="active site" description="Proton acceptor" evidence="8">
    <location>
        <position position="43"/>
    </location>
</feature>
<reference evidence="11 12" key="1">
    <citation type="journal article" date="2015" name="Genome Announc.">
        <title>Complete Genome Sequence of the Type Strain Corynebacterium mustelae DSM 45274, Isolated from Various Tissues of a Male Ferret with Lethal Sepsis.</title>
        <authorList>
            <person name="Ruckert C."/>
            <person name="Eimer J."/>
            <person name="Winkler A."/>
            <person name="Tauch A."/>
        </authorList>
    </citation>
    <scope>NUCLEOTIDE SEQUENCE [LARGE SCALE GENOMIC DNA]</scope>
    <source>
        <strain evidence="11 12">DSM 45274</strain>
    </source>
</reference>
<dbReference type="InterPro" id="IPR018171">
    <property type="entry name" value="Pept_tRNA_hydro_CS"/>
</dbReference>
<keyword evidence="2 8" id="KW-0820">tRNA-binding</keyword>
<reference evidence="12" key="2">
    <citation type="submission" date="2015-05" db="EMBL/GenBank/DDBJ databases">
        <title>Complete genome sequence of Corynebacterium mustelae DSM 45274, isolated from various tissues of a male ferret with lethal sepsis.</title>
        <authorList>
            <person name="Ruckert C."/>
            <person name="Albersmeier A."/>
            <person name="Winkler A."/>
            <person name="Tauch A."/>
        </authorList>
    </citation>
    <scope>NUCLEOTIDE SEQUENCE [LARGE SCALE GENOMIC DNA]</scope>
    <source>
        <strain evidence="12">DSM 45274</strain>
    </source>
</reference>
<feature type="binding site" evidence="8">
    <location>
        <position position="89"/>
    </location>
    <ligand>
        <name>tRNA</name>
        <dbReference type="ChEBI" id="CHEBI:17843"/>
    </ligand>
</feature>
<evidence type="ECO:0000256" key="2">
    <source>
        <dbReference type="ARBA" id="ARBA00022555"/>
    </source>
</evidence>
<dbReference type="KEGG" id="cmv:CMUST_05365"/>
<evidence type="ECO:0000256" key="6">
    <source>
        <dbReference type="ARBA" id="ARBA00048707"/>
    </source>
</evidence>
<dbReference type="Gene3D" id="3.40.50.1470">
    <property type="entry name" value="Peptidyl-tRNA hydrolase"/>
    <property type="match status" value="1"/>
</dbReference>
<dbReference type="RefSeq" id="WP_047261632.1">
    <property type="nucleotide sequence ID" value="NZ_CP011542.1"/>
</dbReference>
<proteinExistence type="inferred from homology"/>
<feature type="site" description="Discriminates between blocked and unblocked aminoacyl-tRNA" evidence="8">
    <location>
        <position position="33"/>
    </location>
</feature>
<dbReference type="GO" id="GO:0000049">
    <property type="term" value="F:tRNA binding"/>
    <property type="evidence" value="ECO:0007669"/>
    <property type="project" value="UniProtKB-UniRule"/>
</dbReference>
<accession>A0A0G3GW55</accession>
<dbReference type="InterPro" id="IPR001328">
    <property type="entry name" value="Pept_tRNA_hydro"/>
</dbReference>
<feature type="binding site" evidence="8">
    <location>
        <position position="137"/>
    </location>
    <ligand>
        <name>tRNA</name>
        <dbReference type="ChEBI" id="CHEBI:17843"/>
    </ligand>
</feature>
<dbReference type="Pfam" id="PF01195">
    <property type="entry name" value="Pept_tRNA_hydro"/>
    <property type="match status" value="1"/>
</dbReference>
<name>A0A0G3GW55_9CORY</name>
<evidence type="ECO:0000256" key="9">
    <source>
        <dbReference type="RuleBase" id="RU000673"/>
    </source>
</evidence>
<dbReference type="OrthoDB" id="9800507at2"/>
<dbReference type="GO" id="GO:0004045">
    <property type="term" value="F:peptidyl-tRNA hydrolase activity"/>
    <property type="evidence" value="ECO:0007669"/>
    <property type="project" value="UniProtKB-UniRule"/>
</dbReference>
<comment type="function">
    <text evidence="8">Hydrolyzes ribosome-free peptidyl-tRNAs (with 1 or more amino acids incorporated), which drop off the ribosome during protein synthesis, or as a result of ribosome stalling.</text>
</comment>
<evidence type="ECO:0000256" key="4">
    <source>
        <dbReference type="ARBA" id="ARBA00022884"/>
    </source>
</evidence>
<dbReference type="PANTHER" id="PTHR17224:SF1">
    <property type="entry name" value="PEPTIDYL-TRNA HYDROLASE"/>
    <property type="match status" value="1"/>
</dbReference>
<gene>
    <name evidence="11" type="primary">pth2</name>
    <name evidence="8" type="synonym">pth</name>
    <name evidence="11" type="ORF">CMUST_05365</name>
</gene>
<dbReference type="PATRIC" id="fig|571915.4.peg.1136"/>
<dbReference type="GO" id="GO:0005737">
    <property type="term" value="C:cytoplasm"/>
    <property type="evidence" value="ECO:0007669"/>
    <property type="project" value="UniProtKB-SubCell"/>
</dbReference>
<keyword evidence="8" id="KW-0963">Cytoplasm</keyword>
<dbReference type="NCBIfam" id="TIGR00447">
    <property type="entry name" value="pth"/>
    <property type="match status" value="1"/>
</dbReference>
<comment type="subunit">
    <text evidence="8">Monomer.</text>
</comment>
<comment type="catalytic activity">
    <reaction evidence="6 8 9">
        <text>an N-acyl-L-alpha-aminoacyl-tRNA + H2O = an N-acyl-L-amino acid + a tRNA + H(+)</text>
        <dbReference type="Rhea" id="RHEA:54448"/>
        <dbReference type="Rhea" id="RHEA-COMP:10123"/>
        <dbReference type="Rhea" id="RHEA-COMP:13883"/>
        <dbReference type="ChEBI" id="CHEBI:15377"/>
        <dbReference type="ChEBI" id="CHEBI:15378"/>
        <dbReference type="ChEBI" id="CHEBI:59874"/>
        <dbReference type="ChEBI" id="CHEBI:78442"/>
        <dbReference type="ChEBI" id="CHEBI:138191"/>
        <dbReference type="EC" id="3.1.1.29"/>
    </reaction>
</comment>
<dbReference type="SUPFAM" id="SSF53178">
    <property type="entry name" value="Peptidyl-tRNA hydrolase-like"/>
    <property type="match status" value="1"/>
</dbReference>
<dbReference type="GO" id="GO:0006515">
    <property type="term" value="P:protein quality control for misfolded or incompletely synthesized proteins"/>
    <property type="evidence" value="ECO:0007669"/>
    <property type="project" value="UniProtKB-UniRule"/>
</dbReference>
<evidence type="ECO:0000313" key="11">
    <source>
        <dbReference type="EMBL" id="AKK05411.1"/>
    </source>
</evidence>
<sequence>MNLWQRLTSLVTRRSPGYVTPEPAQWLVIGLGNPGEKYVDTRHNVGYMVIDSLLDSLGQSLRPVKGIPATVANVSIDGCPVLVARSTTFMNVSGTAVAPLCSALGIPPERVIVVHDELDLPHGKARIKQGGNENGHNGLKSTTAELSSRDYIRVRTGIGRPPKGQPVPDYVLSTIPHDEQLAQMISAATQAVRLICTEGLAKAQNAIHRM</sequence>
<comment type="similarity">
    <text evidence="5 8 10">Belongs to the PTH family.</text>
</comment>
<dbReference type="PROSITE" id="PS01195">
    <property type="entry name" value="PEPT_TRNA_HYDROL_1"/>
    <property type="match status" value="1"/>
</dbReference>
<dbReference type="Proteomes" id="UP000035199">
    <property type="component" value="Chromosome"/>
</dbReference>
<keyword evidence="12" id="KW-1185">Reference proteome</keyword>
<dbReference type="AlphaFoldDB" id="A0A0G3GW55"/>
<dbReference type="EC" id="3.1.1.29" evidence="1 8"/>
<comment type="subcellular location">
    <subcellularLocation>
        <location evidence="8">Cytoplasm</location>
    </subcellularLocation>
</comment>
<dbReference type="CDD" id="cd00462">
    <property type="entry name" value="PTH"/>
    <property type="match status" value="1"/>
</dbReference>
<feature type="site" description="Stabilizes the basic form of H active site to accept a proton" evidence="8">
    <location>
        <position position="116"/>
    </location>
</feature>
<evidence type="ECO:0000256" key="1">
    <source>
        <dbReference type="ARBA" id="ARBA00013260"/>
    </source>
</evidence>
<organism evidence="11 12">
    <name type="scientific">Corynebacterium mustelae</name>
    <dbReference type="NCBI Taxonomy" id="571915"/>
    <lineage>
        <taxon>Bacteria</taxon>
        <taxon>Bacillati</taxon>
        <taxon>Actinomycetota</taxon>
        <taxon>Actinomycetes</taxon>
        <taxon>Mycobacteriales</taxon>
        <taxon>Corynebacteriaceae</taxon>
        <taxon>Corynebacterium</taxon>
    </lineage>
</organism>
<evidence type="ECO:0000256" key="5">
    <source>
        <dbReference type="ARBA" id="ARBA00038063"/>
    </source>
</evidence>
<evidence type="ECO:0000256" key="7">
    <source>
        <dbReference type="ARBA" id="ARBA00050038"/>
    </source>
</evidence>
<dbReference type="InterPro" id="IPR036416">
    <property type="entry name" value="Pept_tRNA_hydro_sf"/>
</dbReference>
<dbReference type="STRING" id="571915.CMUST_05365"/>
<evidence type="ECO:0000313" key="12">
    <source>
        <dbReference type="Proteomes" id="UP000035199"/>
    </source>
</evidence>
<evidence type="ECO:0000256" key="8">
    <source>
        <dbReference type="HAMAP-Rule" id="MF_00083"/>
    </source>
</evidence>
<dbReference type="EMBL" id="CP011542">
    <property type="protein sequence ID" value="AKK05411.1"/>
    <property type="molecule type" value="Genomic_DNA"/>
</dbReference>
<feature type="binding site" evidence="8">
    <location>
        <position position="38"/>
    </location>
    <ligand>
        <name>tRNA</name>
        <dbReference type="ChEBI" id="CHEBI:17843"/>
    </ligand>
</feature>
<evidence type="ECO:0000256" key="10">
    <source>
        <dbReference type="RuleBase" id="RU004320"/>
    </source>
</evidence>
<keyword evidence="4 8" id="KW-0694">RNA-binding</keyword>
<keyword evidence="3 8" id="KW-0378">Hydrolase</keyword>
<dbReference type="PANTHER" id="PTHR17224">
    <property type="entry name" value="PEPTIDYL-TRNA HYDROLASE"/>
    <property type="match status" value="1"/>
</dbReference>
<dbReference type="HAMAP" id="MF_00083">
    <property type="entry name" value="Pept_tRNA_hydro_bact"/>
    <property type="match status" value="1"/>
</dbReference>
<dbReference type="FunFam" id="3.40.50.1470:FF:000001">
    <property type="entry name" value="Peptidyl-tRNA hydrolase"/>
    <property type="match status" value="1"/>
</dbReference>
<evidence type="ECO:0000256" key="3">
    <source>
        <dbReference type="ARBA" id="ARBA00022801"/>
    </source>
</evidence>
<protein>
    <recommendedName>
        <fullName evidence="7 8">Peptidyl-tRNA hydrolase</fullName>
        <shortName evidence="8">Pth</shortName>
        <ecNumber evidence="1 8">3.1.1.29</ecNumber>
    </recommendedName>
</protein>